<organism evidence="5 6">
    <name type="scientific">Cytobacillus solani</name>
    <dbReference type="NCBI Taxonomy" id="1637975"/>
    <lineage>
        <taxon>Bacteria</taxon>
        <taxon>Bacillati</taxon>
        <taxon>Bacillota</taxon>
        <taxon>Bacilli</taxon>
        <taxon>Bacillales</taxon>
        <taxon>Bacillaceae</taxon>
        <taxon>Cytobacillus</taxon>
    </lineage>
</organism>
<dbReference type="GO" id="GO:0006302">
    <property type="term" value="P:double-strand break repair"/>
    <property type="evidence" value="ECO:0007669"/>
    <property type="project" value="InterPro"/>
</dbReference>
<comment type="subunit">
    <text evidence="2">Heterodimer of SbcC and SbcD.</text>
</comment>
<keyword evidence="5" id="KW-0269">Exonuclease</keyword>
<protein>
    <recommendedName>
        <fullName evidence="3">Nuclease SbcCD subunit C</fullName>
    </recommendedName>
</protein>
<proteinExistence type="inferred from homology"/>
<dbReference type="PANTHER" id="PTHR32114:SF2">
    <property type="entry name" value="ABC TRANSPORTER ABCH.3"/>
    <property type="match status" value="1"/>
</dbReference>
<dbReference type="GO" id="GO:0004527">
    <property type="term" value="F:exonuclease activity"/>
    <property type="evidence" value="ECO:0007669"/>
    <property type="project" value="UniProtKB-KW"/>
</dbReference>
<feature type="coiled-coil region" evidence="4">
    <location>
        <begin position="836"/>
        <end position="863"/>
    </location>
</feature>
<gene>
    <name evidence="5" type="ORF">AN957_12410</name>
</gene>
<keyword evidence="4" id="KW-0175">Coiled coil</keyword>
<evidence type="ECO:0000256" key="1">
    <source>
        <dbReference type="ARBA" id="ARBA00006930"/>
    </source>
</evidence>
<evidence type="ECO:0000256" key="3">
    <source>
        <dbReference type="ARBA" id="ARBA00013368"/>
    </source>
</evidence>
<evidence type="ECO:0000313" key="5">
    <source>
        <dbReference type="EMBL" id="KQL19292.1"/>
    </source>
</evidence>
<sequence length="1044" mass="120286">MKPLKLTMQAFGPYAGCEHIDFTKLGSRTMFVISGKTGSGKTTIFDGISYAIYGKASGEDRNGPDLRSQFAKDETVTEVSLEFTLRNKTYFITRSPQQEKKKARGDGFTTIGAKAELYVYDTDGNRQLLAANVRDVDEKVKEIMIIDSNQFRQILMIPQGEFRKLLTSESKDKEVILQRLFHTQIYKRIEEKLKEDAVELRKMVEKQVEHRNQAIQNIHVLYNEELKGYQAAGSLNDHLIMPLLQTEISKMSEELEKLADYLKIKQEERNALQQKLYEAEAIAKQLKAKDDLQSRKEELEKEIEKYSHIEVQINLAQKAAVLAQQEELCHHLKKEVDAANRELSILKEEISHLTIQLKEQEEKWEAEKERELERTAIGEQISYLNNLKSDIQSFASVQKEVQELGRELENCSREKSALEEMEKRIDKNILALKEEKQEIDHNQLKLVEVSHKLEKLAGEISLIIKFEDQKFRLEQATSQFEKKKKFLANAVARLADAKSMTLELEQKWLHGQASLLANKLQDGEACPVCGSEHHPKIVTTAAEIPNEKDIKMAKQQYDEIEKEKGSAEKAFYEVQSIILSLKETVNNSIEDIQRQQPDLSPADFPVYKHTIMSKRQELEATHLLLTKSVERLSIWAKELQTFEQDKEKNDSELQKKNEQLNETTILYTEKKTYLKRMMESIPEDLRTIDAFEARLMESVKKQNELMHRLESAQRLYQDSREKLLLVKTKYETIEMNTKQTNEQLVKERAAFVDRMKEQGFAAYGEYNGAKKSDQEIKLLEKAFIEYREEVRSVNDRYNELHELLAKIEKPDMDKLNAAFTNIDVQIRSLQEAYTNLFMKKRDNEELESKINQINEKMKALEEKYKVIGHLSEIAKGQNTYRITFERFVLASFLDDILNEANGRLRKMTSGRYELIRKTDRSKGNVQSGLELLVFDQYTGQERHVKTLSGGESFKAALALALGLADVVQQYAGGVSLETMFIDEGFGTLDPESLDQAVEALIDIQSSGRLVGIISHVPELKERIDVRLEVVAAQTGSRTEFQFLT</sequence>
<dbReference type="Gene3D" id="3.40.50.300">
    <property type="entry name" value="P-loop containing nucleotide triphosphate hydrolases"/>
    <property type="match status" value="2"/>
</dbReference>
<dbReference type="Proteomes" id="UP000050996">
    <property type="component" value="Unassembled WGS sequence"/>
</dbReference>
<accession>A0A0Q3SIC4</accession>
<name>A0A0Q3SIC4_9BACI</name>
<reference evidence="5 6" key="1">
    <citation type="submission" date="2015-09" db="EMBL/GenBank/DDBJ databases">
        <title>Genome sequencing project for genomic taxonomy and phylogenomics of Bacillus-like bacteria.</title>
        <authorList>
            <person name="Liu B."/>
            <person name="Wang J."/>
            <person name="Zhu Y."/>
            <person name="Liu G."/>
            <person name="Chen Q."/>
            <person name="Chen Z."/>
            <person name="Lan J."/>
            <person name="Che J."/>
            <person name="Ge C."/>
            <person name="Shi H."/>
            <person name="Pan Z."/>
            <person name="Liu X."/>
        </authorList>
    </citation>
    <scope>NUCLEOTIDE SEQUENCE [LARGE SCALE GENOMIC DNA]</scope>
    <source>
        <strain evidence="5 6">FJAT-18043</strain>
    </source>
</reference>
<dbReference type="Pfam" id="PF13558">
    <property type="entry name" value="SbcC_Walker_B"/>
    <property type="match status" value="1"/>
</dbReference>
<keyword evidence="5" id="KW-0540">Nuclease</keyword>
<dbReference type="STRING" id="1637975.AN957_12410"/>
<dbReference type="EMBL" id="LJIX01000006">
    <property type="protein sequence ID" value="KQL19292.1"/>
    <property type="molecule type" value="Genomic_DNA"/>
</dbReference>
<dbReference type="PATRIC" id="fig|1637975.4.peg.2310"/>
<dbReference type="SUPFAM" id="SSF52540">
    <property type="entry name" value="P-loop containing nucleoside triphosphate hydrolases"/>
    <property type="match status" value="2"/>
</dbReference>
<dbReference type="AlphaFoldDB" id="A0A0Q3SIC4"/>
<dbReference type="RefSeq" id="WP_056684409.1">
    <property type="nucleotide sequence ID" value="NZ_LJIX01000006.1"/>
</dbReference>
<keyword evidence="5" id="KW-0378">Hydrolase</keyword>
<keyword evidence="6" id="KW-1185">Reference proteome</keyword>
<feature type="coiled-coil region" evidence="4">
    <location>
        <begin position="248"/>
        <end position="438"/>
    </location>
</feature>
<comment type="caution">
    <text evidence="5">The sequence shown here is derived from an EMBL/GenBank/DDBJ whole genome shotgun (WGS) entry which is preliminary data.</text>
</comment>
<dbReference type="PANTHER" id="PTHR32114">
    <property type="entry name" value="ABC TRANSPORTER ABCH.3"/>
    <property type="match status" value="1"/>
</dbReference>
<dbReference type="GO" id="GO:0016887">
    <property type="term" value="F:ATP hydrolysis activity"/>
    <property type="evidence" value="ECO:0007669"/>
    <property type="project" value="InterPro"/>
</dbReference>
<feature type="coiled-coil region" evidence="4">
    <location>
        <begin position="769"/>
        <end position="796"/>
    </location>
</feature>
<evidence type="ECO:0000313" key="6">
    <source>
        <dbReference type="Proteomes" id="UP000050996"/>
    </source>
</evidence>
<evidence type="ECO:0000256" key="2">
    <source>
        <dbReference type="ARBA" id="ARBA00011322"/>
    </source>
</evidence>
<evidence type="ECO:0000256" key="4">
    <source>
        <dbReference type="SAM" id="Coils"/>
    </source>
</evidence>
<comment type="similarity">
    <text evidence="1">Belongs to the SMC family. SbcC subfamily.</text>
</comment>
<dbReference type="InterPro" id="IPR027417">
    <property type="entry name" value="P-loop_NTPase"/>
</dbReference>